<comment type="caution">
    <text evidence="1">The sequence shown here is derived from an EMBL/GenBank/DDBJ whole genome shotgun (WGS) entry which is preliminary data.</text>
</comment>
<sequence>MRTYKVLISIFTMFIIFLISFNNSHAKNGSEIFEEIIKCTNSHIEEYEMCVEIKSNNEDVFKDILNYIYKCRFIQTRNKTNINIYEFKKNNMYLYIESIKNGNNSIVKIKIKEKGRDKEILNIKKDIKDILYKKNINATYCECVKAKTENSIEDINKMVLDLINKNGFKNIETVKIYNGYSTVASTGNLKDTNFNCAVCKYSSGNYILIGIPQINISY</sequence>
<reference evidence="1 2" key="1">
    <citation type="submission" date="2016-06" db="EMBL/GenBank/DDBJ databases">
        <title>Genome sequence of Clostridium acetireducens DSM 10703.</title>
        <authorList>
            <person name="Poehlein A."/>
            <person name="Fluechter S."/>
            <person name="Duerre P."/>
            <person name="Daniel R."/>
        </authorList>
    </citation>
    <scope>NUCLEOTIDE SEQUENCE [LARGE SCALE GENOMIC DNA]</scope>
    <source>
        <strain evidence="1 2">DSM 10703</strain>
    </source>
</reference>
<dbReference type="OrthoDB" id="1934444at2"/>
<evidence type="ECO:0000313" key="1">
    <source>
        <dbReference type="EMBL" id="OFI01405.1"/>
    </source>
</evidence>
<dbReference type="EMBL" id="LZFO01000046">
    <property type="protein sequence ID" value="OFI01405.1"/>
    <property type="molecule type" value="Genomic_DNA"/>
</dbReference>
<organism evidence="1 2">
    <name type="scientific">Clostridium acetireducens DSM 10703</name>
    <dbReference type="NCBI Taxonomy" id="1121290"/>
    <lineage>
        <taxon>Bacteria</taxon>
        <taxon>Bacillati</taxon>
        <taxon>Bacillota</taxon>
        <taxon>Clostridia</taxon>
        <taxon>Eubacteriales</taxon>
        <taxon>Clostridiaceae</taxon>
        <taxon>Clostridium</taxon>
    </lineage>
</organism>
<dbReference type="Proteomes" id="UP000175744">
    <property type="component" value="Unassembled WGS sequence"/>
</dbReference>
<name>A0A1E8EVX4_9CLOT</name>
<evidence type="ECO:0008006" key="3">
    <source>
        <dbReference type="Google" id="ProtNLM"/>
    </source>
</evidence>
<dbReference type="InterPro" id="IPR036209">
    <property type="entry name" value="YwmB-like_sf"/>
</dbReference>
<dbReference type="SUPFAM" id="SSF143842">
    <property type="entry name" value="YwmB-like"/>
    <property type="match status" value="1"/>
</dbReference>
<keyword evidence="2" id="KW-1185">Reference proteome</keyword>
<gene>
    <name evidence="1" type="ORF">CLOACE_21570</name>
</gene>
<evidence type="ECO:0000313" key="2">
    <source>
        <dbReference type="Proteomes" id="UP000175744"/>
    </source>
</evidence>
<protein>
    <recommendedName>
        <fullName evidence="3">TATA-box binding protein</fullName>
    </recommendedName>
</protein>
<dbReference type="STRING" id="1121290.CLAOCE_21570"/>
<dbReference type="RefSeq" id="WP_070111256.1">
    <property type="nucleotide sequence ID" value="NZ_LZFO01000046.1"/>
</dbReference>
<accession>A0A1E8EVX4</accession>
<dbReference type="AlphaFoldDB" id="A0A1E8EVX4"/>
<proteinExistence type="predicted"/>